<accession>A0A9W6KMQ0</accession>
<keyword evidence="2" id="KW-0472">Membrane</keyword>
<evidence type="ECO:0000256" key="1">
    <source>
        <dbReference type="SAM" id="MobiDB-lite"/>
    </source>
</evidence>
<reference evidence="3" key="1">
    <citation type="journal article" date="2014" name="Int. J. Syst. Evol. Microbiol.">
        <title>Complete genome sequence of Corynebacterium casei LMG S-19264T (=DSM 44701T), isolated from a smear-ripened cheese.</title>
        <authorList>
            <consortium name="US DOE Joint Genome Institute (JGI-PGF)"/>
            <person name="Walter F."/>
            <person name="Albersmeier A."/>
            <person name="Kalinowski J."/>
            <person name="Ruckert C."/>
        </authorList>
    </citation>
    <scope>NUCLEOTIDE SEQUENCE</scope>
    <source>
        <strain evidence="3">VKM Ac-1321</strain>
    </source>
</reference>
<feature type="transmembrane region" description="Helical" evidence="2">
    <location>
        <begin position="35"/>
        <end position="56"/>
    </location>
</feature>
<name>A0A9W6KMQ0_9ACTN</name>
<organism evidence="3 4">
    <name type="scientific">Dactylosporangium matsuzakiense</name>
    <dbReference type="NCBI Taxonomy" id="53360"/>
    <lineage>
        <taxon>Bacteria</taxon>
        <taxon>Bacillati</taxon>
        <taxon>Actinomycetota</taxon>
        <taxon>Actinomycetes</taxon>
        <taxon>Micromonosporales</taxon>
        <taxon>Micromonosporaceae</taxon>
        <taxon>Dactylosporangium</taxon>
    </lineage>
</organism>
<dbReference type="RefSeq" id="WP_271189541.1">
    <property type="nucleotide sequence ID" value="NZ_BSFP01000037.1"/>
</dbReference>
<dbReference type="Proteomes" id="UP001143480">
    <property type="component" value="Unassembled WGS sequence"/>
</dbReference>
<evidence type="ECO:0000313" key="3">
    <source>
        <dbReference type="EMBL" id="GLL03720.1"/>
    </source>
</evidence>
<sequence length="68" mass="7228">MDHDDTGTPAAGDDTSTTAREPLVRRAARAVGSRALHPVTHILALLSLHIAALTIIEKTPLLALMLLH</sequence>
<keyword evidence="4" id="KW-1185">Reference proteome</keyword>
<evidence type="ECO:0000313" key="4">
    <source>
        <dbReference type="Proteomes" id="UP001143480"/>
    </source>
</evidence>
<feature type="region of interest" description="Disordered" evidence="1">
    <location>
        <begin position="1"/>
        <end position="22"/>
    </location>
</feature>
<evidence type="ECO:0000256" key="2">
    <source>
        <dbReference type="SAM" id="Phobius"/>
    </source>
</evidence>
<comment type="caution">
    <text evidence="3">The sequence shown here is derived from an EMBL/GenBank/DDBJ whole genome shotgun (WGS) entry which is preliminary data.</text>
</comment>
<keyword evidence="2" id="KW-0812">Transmembrane</keyword>
<protein>
    <submittedName>
        <fullName evidence="3">Uncharacterized protein</fullName>
    </submittedName>
</protein>
<dbReference type="EMBL" id="BSFP01000037">
    <property type="protein sequence ID" value="GLL03720.1"/>
    <property type="molecule type" value="Genomic_DNA"/>
</dbReference>
<dbReference type="AlphaFoldDB" id="A0A9W6KMQ0"/>
<reference evidence="3" key="2">
    <citation type="submission" date="2023-01" db="EMBL/GenBank/DDBJ databases">
        <authorList>
            <person name="Sun Q."/>
            <person name="Evtushenko L."/>
        </authorList>
    </citation>
    <scope>NUCLEOTIDE SEQUENCE</scope>
    <source>
        <strain evidence="3">VKM Ac-1321</strain>
    </source>
</reference>
<proteinExistence type="predicted"/>
<gene>
    <name evidence="3" type="ORF">GCM10017581_054660</name>
</gene>
<keyword evidence="2" id="KW-1133">Transmembrane helix</keyword>
<feature type="compositionally biased region" description="Low complexity" evidence="1">
    <location>
        <begin position="7"/>
        <end position="19"/>
    </location>
</feature>